<sequence>MAMKRNKQQLFDGSQVETFAVLRRARMLQTNIWMQGEAISFKSTLFPRLPFQFFSTSFSLSISTRDKKNEGSGEDDLDGRPFGTQNNEYMANLRDLACESVIVKCVKLGIVKRNYYVGI</sequence>
<organism evidence="2 3">
    <name type="scientific">Centaurea solstitialis</name>
    <name type="common">yellow star-thistle</name>
    <dbReference type="NCBI Taxonomy" id="347529"/>
    <lineage>
        <taxon>Eukaryota</taxon>
        <taxon>Viridiplantae</taxon>
        <taxon>Streptophyta</taxon>
        <taxon>Embryophyta</taxon>
        <taxon>Tracheophyta</taxon>
        <taxon>Spermatophyta</taxon>
        <taxon>Magnoliopsida</taxon>
        <taxon>eudicotyledons</taxon>
        <taxon>Gunneridae</taxon>
        <taxon>Pentapetalae</taxon>
        <taxon>asterids</taxon>
        <taxon>campanulids</taxon>
        <taxon>Asterales</taxon>
        <taxon>Asteraceae</taxon>
        <taxon>Carduoideae</taxon>
        <taxon>Cardueae</taxon>
        <taxon>Centaureinae</taxon>
        <taxon>Centaurea</taxon>
    </lineage>
</organism>
<reference evidence="2" key="1">
    <citation type="submission" date="2023-03" db="EMBL/GenBank/DDBJ databases">
        <title>Chromosome-scale reference genome and RAD-based genetic map of yellow starthistle (Centaurea solstitialis) reveal putative structural variation and QTLs associated with invader traits.</title>
        <authorList>
            <person name="Reatini B."/>
            <person name="Cang F.A."/>
            <person name="Jiang Q."/>
            <person name="Mckibben M.T.W."/>
            <person name="Barker M.S."/>
            <person name="Rieseberg L.H."/>
            <person name="Dlugosch K.M."/>
        </authorList>
    </citation>
    <scope>NUCLEOTIDE SEQUENCE</scope>
    <source>
        <strain evidence="2">CAN-66</strain>
        <tissue evidence="2">Leaf</tissue>
    </source>
</reference>
<feature type="region of interest" description="Disordered" evidence="1">
    <location>
        <begin position="64"/>
        <end position="83"/>
    </location>
</feature>
<proteinExistence type="predicted"/>
<dbReference type="EMBL" id="JARYMX010000002">
    <property type="protein sequence ID" value="KAJ9561351.1"/>
    <property type="molecule type" value="Genomic_DNA"/>
</dbReference>
<dbReference type="Proteomes" id="UP001172457">
    <property type="component" value="Chromosome 2"/>
</dbReference>
<keyword evidence="3" id="KW-1185">Reference proteome</keyword>
<name>A0AA38WSQ4_9ASTR</name>
<evidence type="ECO:0000313" key="2">
    <source>
        <dbReference type="EMBL" id="KAJ9561351.1"/>
    </source>
</evidence>
<evidence type="ECO:0000313" key="3">
    <source>
        <dbReference type="Proteomes" id="UP001172457"/>
    </source>
</evidence>
<accession>A0AA38WSQ4</accession>
<comment type="caution">
    <text evidence="2">The sequence shown here is derived from an EMBL/GenBank/DDBJ whole genome shotgun (WGS) entry which is preliminary data.</text>
</comment>
<dbReference type="AlphaFoldDB" id="A0AA38WSQ4"/>
<gene>
    <name evidence="2" type="ORF">OSB04_006511</name>
</gene>
<protein>
    <submittedName>
        <fullName evidence="2">Uncharacterized protein</fullName>
    </submittedName>
</protein>
<evidence type="ECO:0000256" key="1">
    <source>
        <dbReference type="SAM" id="MobiDB-lite"/>
    </source>
</evidence>